<dbReference type="Proteomes" id="UP000294850">
    <property type="component" value="Unassembled WGS sequence"/>
</dbReference>
<dbReference type="SUPFAM" id="SSF54211">
    <property type="entry name" value="Ribosomal protein S5 domain 2-like"/>
    <property type="match status" value="1"/>
</dbReference>
<dbReference type="AlphaFoldDB" id="A0A4R5DI09"/>
<dbReference type="PANTHER" id="PTHR43527:SF2">
    <property type="entry name" value="4-DIPHOSPHOCYTIDYL-2-C-METHYL-D-ERYTHRITOL KINASE, CHLOROPLASTIC"/>
    <property type="match status" value="1"/>
</dbReference>
<dbReference type="InterPro" id="IPR004424">
    <property type="entry name" value="IspE"/>
</dbReference>
<evidence type="ECO:0000313" key="12">
    <source>
        <dbReference type="EMBL" id="TDE13696.1"/>
    </source>
</evidence>
<dbReference type="GO" id="GO:0050515">
    <property type="term" value="F:4-(cytidine 5'-diphospho)-2-C-methyl-D-erythritol kinase activity"/>
    <property type="evidence" value="ECO:0007669"/>
    <property type="project" value="UniProtKB-UniRule"/>
</dbReference>
<evidence type="ECO:0000256" key="7">
    <source>
        <dbReference type="ARBA" id="ARBA00022840"/>
    </source>
</evidence>
<dbReference type="NCBIfam" id="TIGR00154">
    <property type="entry name" value="ispE"/>
    <property type="match status" value="1"/>
</dbReference>
<evidence type="ECO:0000256" key="3">
    <source>
        <dbReference type="ARBA" id="ARBA00017473"/>
    </source>
</evidence>
<dbReference type="SUPFAM" id="SSF55060">
    <property type="entry name" value="GHMP Kinase, C-terminal domain"/>
    <property type="match status" value="1"/>
</dbReference>
<keyword evidence="13" id="KW-1185">Reference proteome</keyword>
<dbReference type="GO" id="GO:0019288">
    <property type="term" value="P:isopentenyl diphosphate biosynthetic process, methylerythritol 4-phosphate pathway"/>
    <property type="evidence" value="ECO:0007669"/>
    <property type="project" value="UniProtKB-UniRule"/>
</dbReference>
<keyword evidence="5 9" id="KW-0547">Nucleotide-binding</keyword>
<dbReference type="OrthoDB" id="9809438at2"/>
<gene>
    <name evidence="9" type="primary">ispE</name>
    <name evidence="12" type="ORF">E0F88_17505</name>
</gene>
<comment type="pathway">
    <text evidence="9">Isoprenoid biosynthesis; isopentenyl diphosphate biosynthesis via DXP pathway; isopentenyl diphosphate from 1-deoxy-D-xylulose 5-phosphate: step 3/6.</text>
</comment>
<evidence type="ECO:0000256" key="4">
    <source>
        <dbReference type="ARBA" id="ARBA00022679"/>
    </source>
</evidence>
<evidence type="ECO:0000256" key="9">
    <source>
        <dbReference type="HAMAP-Rule" id="MF_00061"/>
    </source>
</evidence>
<accession>A0A4R5DI09</accession>
<feature type="domain" description="GHMP kinase N-terminal" evidence="10">
    <location>
        <begin position="63"/>
        <end position="137"/>
    </location>
</feature>
<organism evidence="12 13">
    <name type="scientific">Dyadobacter psychrotolerans</name>
    <dbReference type="NCBI Taxonomy" id="2541721"/>
    <lineage>
        <taxon>Bacteria</taxon>
        <taxon>Pseudomonadati</taxon>
        <taxon>Bacteroidota</taxon>
        <taxon>Cytophagia</taxon>
        <taxon>Cytophagales</taxon>
        <taxon>Spirosomataceae</taxon>
        <taxon>Dyadobacter</taxon>
    </lineage>
</organism>
<proteinExistence type="inferred from homology"/>
<dbReference type="HAMAP" id="MF_00061">
    <property type="entry name" value="IspE"/>
    <property type="match status" value="1"/>
</dbReference>
<dbReference type="InterPro" id="IPR036554">
    <property type="entry name" value="GHMP_kinase_C_sf"/>
</dbReference>
<dbReference type="GO" id="GO:0005524">
    <property type="term" value="F:ATP binding"/>
    <property type="evidence" value="ECO:0007669"/>
    <property type="project" value="UniProtKB-UniRule"/>
</dbReference>
<keyword evidence="7 9" id="KW-0067">ATP-binding</keyword>
<evidence type="ECO:0000313" key="13">
    <source>
        <dbReference type="Proteomes" id="UP000294850"/>
    </source>
</evidence>
<dbReference type="Pfam" id="PF00288">
    <property type="entry name" value="GHMP_kinases_N"/>
    <property type="match status" value="1"/>
</dbReference>
<sequence>MLVFPNAKINIGLNIVKKRTDGYHNITSCFYPVGWSDALEIIPADVFSFHSDGSFIPGKESDNLCVKAYQMIAADYSLPPVSIHLLKIIPIGAGLGGGSSDAAFSIKAINQLFRLEISLEKQQDYARRLGSDCAFFIQNKPVFAFEKGDQFEPVDLSLKGKWIVMVNPGIHISTIEAYSGIKPEEPEYDLKLILKEPLAAWKNIVKNNFEVTLFIKYPLLENIKQDLYDFGAVYAAMSGSGSTLYGIFEKEIDLSGHFERFNVWHGALM</sequence>
<dbReference type="InterPro" id="IPR013750">
    <property type="entry name" value="GHMP_kinase_C_dom"/>
</dbReference>
<evidence type="ECO:0000256" key="5">
    <source>
        <dbReference type="ARBA" id="ARBA00022741"/>
    </source>
</evidence>
<comment type="similarity">
    <text evidence="1 9">Belongs to the GHMP kinase family. IspE subfamily.</text>
</comment>
<feature type="binding site" evidence="9">
    <location>
        <begin position="90"/>
        <end position="100"/>
    </location>
    <ligand>
        <name>ATP</name>
        <dbReference type="ChEBI" id="CHEBI:30616"/>
    </ligand>
</feature>
<evidence type="ECO:0000259" key="10">
    <source>
        <dbReference type="Pfam" id="PF00288"/>
    </source>
</evidence>
<feature type="active site" evidence="9">
    <location>
        <position position="132"/>
    </location>
</feature>
<dbReference type="InterPro" id="IPR020568">
    <property type="entry name" value="Ribosomal_Su5_D2-typ_SF"/>
</dbReference>
<dbReference type="EC" id="2.7.1.148" evidence="2 9"/>
<comment type="function">
    <text evidence="9">Catalyzes the phosphorylation of the position 2 hydroxy group of 4-diphosphocytidyl-2C-methyl-D-erythritol.</text>
</comment>
<dbReference type="RefSeq" id="WP_131959573.1">
    <property type="nucleotide sequence ID" value="NZ_SMFL01000006.1"/>
</dbReference>
<keyword evidence="4 9" id="KW-0808">Transferase</keyword>
<evidence type="ECO:0000256" key="6">
    <source>
        <dbReference type="ARBA" id="ARBA00022777"/>
    </source>
</evidence>
<comment type="caution">
    <text evidence="12">The sequence shown here is derived from an EMBL/GenBank/DDBJ whole genome shotgun (WGS) entry which is preliminary data.</text>
</comment>
<name>A0A4R5DI09_9BACT</name>
<keyword evidence="9" id="KW-0414">Isoprene biosynthesis</keyword>
<dbReference type="PIRSF" id="PIRSF010376">
    <property type="entry name" value="IspE"/>
    <property type="match status" value="1"/>
</dbReference>
<dbReference type="UniPathway" id="UPA00056">
    <property type="reaction ID" value="UER00094"/>
</dbReference>
<dbReference type="EMBL" id="SMFL01000006">
    <property type="protein sequence ID" value="TDE13696.1"/>
    <property type="molecule type" value="Genomic_DNA"/>
</dbReference>
<dbReference type="PANTHER" id="PTHR43527">
    <property type="entry name" value="4-DIPHOSPHOCYTIDYL-2-C-METHYL-D-ERYTHRITOL KINASE, CHLOROPLASTIC"/>
    <property type="match status" value="1"/>
</dbReference>
<dbReference type="Gene3D" id="3.30.230.10">
    <property type="match status" value="1"/>
</dbReference>
<dbReference type="GO" id="GO:0016114">
    <property type="term" value="P:terpenoid biosynthetic process"/>
    <property type="evidence" value="ECO:0007669"/>
    <property type="project" value="UniProtKB-UniRule"/>
</dbReference>
<dbReference type="InterPro" id="IPR006204">
    <property type="entry name" value="GHMP_kinase_N_dom"/>
</dbReference>
<feature type="domain" description="GHMP kinase C-terminal" evidence="11">
    <location>
        <begin position="198"/>
        <end position="251"/>
    </location>
</feature>
<feature type="active site" evidence="9">
    <location>
        <position position="8"/>
    </location>
</feature>
<dbReference type="Pfam" id="PF08544">
    <property type="entry name" value="GHMP_kinases_C"/>
    <property type="match status" value="1"/>
</dbReference>
<evidence type="ECO:0000256" key="1">
    <source>
        <dbReference type="ARBA" id="ARBA00009684"/>
    </source>
</evidence>
<comment type="catalytic activity">
    <reaction evidence="9">
        <text>4-CDP-2-C-methyl-D-erythritol + ATP = 4-CDP-2-C-methyl-D-erythritol 2-phosphate + ADP + H(+)</text>
        <dbReference type="Rhea" id="RHEA:18437"/>
        <dbReference type="ChEBI" id="CHEBI:15378"/>
        <dbReference type="ChEBI" id="CHEBI:30616"/>
        <dbReference type="ChEBI" id="CHEBI:57823"/>
        <dbReference type="ChEBI" id="CHEBI:57919"/>
        <dbReference type="ChEBI" id="CHEBI:456216"/>
        <dbReference type="EC" id="2.7.1.148"/>
    </reaction>
</comment>
<keyword evidence="6 9" id="KW-0418">Kinase</keyword>
<evidence type="ECO:0000259" key="11">
    <source>
        <dbReference type="Pfam" id="PF08544"/>
    </source>
</evidence>
<dbReference type="Gene3D" id="3.30.70.890">
    <property type="entry name" value="GHMP kinase, C-terminal domain"/>
    <property type="match status" value="1"/>
</dbReference>
<dbReference type="InterPro" id="IPR014721">
    <property type="entry name" value="Ribsml_uS5_D2-typ_fold_subgr"/>
</dbReference>
<evidence type="ECO:0000256" key="2">
    <source>
        <dbReference type="ARBA" id="ARBA00012052"/>
    </source>
</evidence>
<evidence type="ECO:0000256" key="8">
    <source>
        <dbReference type="ARBA" id="ARBA00032554"/>
    </source>
</evidence>
<protein>
    <recommendedName>
        <fullName evidence="3 9">4-diphosphocytidyl-2-C-methyl-D-erythritol kinase</fullName>
        <shortName evidence="9">CMK</shortName>
        <ecNumber evidence="2 9">2.7.1.148</ecNumber>
    </recommendedName>
    <alternativeName>
        <fullName evidence="8 9">4-(cytidine-5'-diphospho)-2-C-methyl-D-erythritol kinase</fullName>
    </alternativeName>
</protein>
<reference evidence="12 13" key="1">
    <citation type="submission" date="2019-03" db="EMBL/GenBank/DDBJ databases">
        <title>Dyadobacter AR-3-6 sp. nov., isolated from arctic soil.</title>
        <authorList>
            <person name="Chaudhary D.K."/>
        </authorList>
    </citation>
    <scope>NUCLEOTIDE SEQUENCE [LARGE SCALE GENOMIC DNA]</scope>
    <source>
        <strain evidence="12 13">AR-3-6</strain>
    </source>
</reference>